<dbReference type="EMBL" id="JRLW01000017">
    <property type="protein sequence ID" value="KGO87869.1"/>
    <property type="molecule type" value="Genomic_DNA"/>
</dbReference>
<keyword evidence="2" id="KW-1185">Reference proteome</keyword>
<organism evidence="1 2">
    <name type="scientific">Flavobacterium suncheonense GH29-5 = DSM 17707</name>
    <dbReference type="NCBI Taxonomy" id="1121899"/>
    <lineage>
        <taxon>Bacteria</taxon>
        <taxon>Pseudomonadati</taxon>
        <taxon>Bacteroidota</taxon>
        <taxon>Flavobacteriia</taxon>
        <taxon>Flavobacteriales</taxon>
        <taxon>Flavobacteriaceae</taxon>
        <taxon>Flavobacterium</taxon>
    </lineage>
</organism>
<evidence type="ECO:0000313" key="1">
    <source>
        <dbReference type="EMBL" id="KGO87869.1"/>
    </source>
</evidence>
<evidence type="ECO:0000313" key="2">
    <source>
        <dbReference type="Proteomes" id="UP000030121"/>
    </source>
</evidence>
<proteinExistence type="predicted"/>
<comment type="caution">
    <text evidence="1">The sequence shown here is derived from an EMBL/GenBank/DDBJ whole genome shotgun (WGS) entry which is preliminary data.</text>
</comment>
<name>A0A0A2M6F6_9FLAO</name>
<dbReference type="AlphaFoldDB" id="A0A0A2M6F6"/>
<dbReference type="eggNOG" id="ENOG50341QF">
    <property type="taxonomic scope" value="Bacteria"/>
</dbReference>
<reference evidence="1 2" key="1">
    <citation type="submission" date="2013-09" db="EMBL/GenBank/DDBJ databases">
        <authorList>
            <person name="Zeng Z."/>
            <person name="Chen C."/>
        </authorList>
    </citation>
    <scope>NUCLEOTIDE SEQUENCE [LARGE SCALE GENOMIC DNA]</scope>
    <source>
        <strain evidence="1 2">GH29-5</strain>
    </source>
</reference>
<dbReference type="RefSeq" id="WP_026981740.1">
    <property type="nucleotide sequence ID" value="NZ_JRLW01000017.1"/>
</dbReference>
<dbReference type="OrthoDB" id="1272831at2"/>
<accession>A0A0A2M6F6</accession>
<sequence length="181" mass="21321">MEKVKKFISDLVQAEQNAHIEYRKRDNMSGYNDAFDYLMSFTHDISDQDSGIGFGIGRMNKPHDEVFFEELFLMSELRPRHLYKISHYKNSKYGDLWACYVSVPNSYMNTKRINDCFIVSEINGELKIVANFGPDIDQPKWKYYGGDRELKMNKLGKLLSVERIMEPVDDSWSMEQYNKEI</sequence>
<dbReference type="Proteomes" id="UP000030121">
    <property type="component" value="Unassembled WGS sequence"/>
</dbReference>
<protein>
    <submittedName>
        <fullName evidence="1">Uncharacterized protein</fullName>
    </submittedName>
</protein>
<gene>
    <name evidence="1" type="ORF">Q764_11975</name>
</gene>